<name>S8FNM5_FOMSC</name>
<organism evidence="1 2">
    <name type="scientific">Fomitopsis schrenkii</name>
    <name type="common">Brown rot fungus</name>
    <dbReference type="NCBI Taxonomy" id="2126942"/>
    <lineage>
        <taxon>Eukaryota</taxon>
        <taxon>Fungi</taxon>
        <taxon>Dikarya</taxon>
        <taxon>Basidiomycota</taxon>
        <taxon>Agaricomycotina</taxon>
        <taxon>Agaricomycetes</taxon>
        <taxon>Polyporales</taxon>
        <taxon>Fomitopsis</taxon>
    </lineage>
</organism>
<dbReference type="eggNOG" id="ENOG502RUZF">
    <property type="taxonomic scope" value="Eukaryota"/>
</dbReference>
<dbReference type="InParanoid" id="S8FNM5"/>
<accession>S8FNM5</accession>
<protein>
    <submittedName>
        <fullName evidence="1">Uncharacterized protein</fullName>
    </submittedName>
</protein>
<sequence>MQGHSSTHRFEEPLPADIRTLLRHFDLDPEVNAYVCCPQCFCLYDTAGPCPDHCTHTTFRGPPVCNTPLFETRFLKGGAHKMAIRKYIQQDLKAWHGRLLARKDVELALAQTAKSAKKVPRHQLSRVVHDIMESNIVQDFTGPDGVRFVDCPDSELRFVWGLGFDGFNPYNPRPGGPNASSSAIYLNMFLVGVIPGPEKVPMSAINHFTELIVAVLLRFWAPGVYFSKTTLFPNGRFTLGALLPLICDLVAAREITGFPGHSSTYFCSICRVRSDDIECLHTGMWERRTREQYIQEADVWLTLQTDADRTSHVSQGKVRWTPFVRLPYWDPVHFTVLESMHAHYLSNVRHHIFDAWGMDATSPSGDGVFWHAKKAPTCEVKDDPEKWQKVLRLLETSTQEELARLPSKYGGHATLWHLCYERDLRRAGTKQMLAARLISWRDAQPIESQPAASDQLRHVVLGEAVLREVWRDQARSMLPSCVSAAPREVGGHARSLTADEWRSLATIHLVVTLPRIWQVAGDRKRDMLQNYMHLISAIQMASLRSTSSAHIASYEFHYQQYLEGFLYLYKEVPLNPSNHLAQHYGEYMTGFGSSHPYRAWAGERLNKLLRMAPKNNKPGEMEMSMLYHNVRAANVRSLLKDGNLPEQLTRLEPAFHKAFRWDFRGTRLNDML</sequence>
<proteinExistence type="predicted"/>
<dbReference type="Proteomes" id="UP000015241">
    <property type="component" value="Unassembled WGS sequence"/>
</dbReference>
<dbReference type="AlphaFoldDB" id="S8FNM5"/>
<dbReference type="EMBL" id="KE504153">
    <property type="protein sequence ID" value="EPS99899.1"/>
    <property type="molecule type" value="Genomic_DNA"/>
</dbReference>
<dbReference type="HOGENOM" id="CLU_002101_4_0_1"/>
<reference evidence="1 2" key="1">
    <citation type="journal article" date="2012" name="Science">
        <title>The Paleozoic origin of enzymatic lignin decomposition reconstructed from 31 fungal genomes.</title>
        <authorList>
            <person name="Floudas D."/>
            <person name="Binder M."/>
            <person name="Riley R."/>
            <person name="Barry K."/>
            <person name="Blanchette R.A."/>
            <person name="Henrissat B."/>
            <person name="Martinez A.T."/>
            <person name="Otillar R."/>
            <person name="Spatafora J.W."/>
            <person name="Yadav J.S."/>
            <person name="Aerts A."/>
            <person name="Benoit I."/>
            <person name="Boyd A."/>
            <person name="Carlson A."/>
            <person name="Copeland A."/>
            <person name="Coutinho P.M."/>
            <person name="de Vries R.P."/>
            <person name="Ferreira P."/>
            <person name="Findley K."/>
            <person name="Foster B."/>
            <person name="Gaskell J."/>
            <person name="Glotzer D."/>
            <person name="Gorecki P."/>
            <person name="Heitman J."/>
            <person name="Hesse C."/>
            <person name="Hori C."/>
            <person name="Igarashi K."/>
            <person name="Jurgens J.A."/>
            <person name="Kallen N."/>
            <person name="Kersten P."/>
            <person name="Kohler A."/>
            <person name="Kuees U."/>
            <person name="Kumar T.K.A."/>
            <person name="Kuo A."/>
            <person name="LaButti K."/>
            <person name="Larrondo L.F."/>
            <person name="Lindquist E."/>
            <person name="Ling A."/>
            <person name="Lombard V."/>
            <person name="Lucas S."/>
            <person name="Lundell T."/>
            <person name="Martin R."/>
            <person name="McLaughlin D.J."/>
            <person name="Morgenstern I."/>
            <person name="Morin E."/>
            <person name="Murat C."/>
            <person name="Nagy L.G."/>
            <person name="Nolan M."/>
            <person name="Ohm R.A."/>
            <person name="Patyshakuliyeva A."/>
            <person name="Rokas A."/>
            <person name="Ruiz-Duenas F.J."/>
            <person name="Sabat G."/>
            <person name="Salamov A."/>
            <person name="Samejima M."/>
            <person name="Schmutz J."/>
            <person name="Slot J.C."/>
            <person name="St John F."/>
            <person name="Stenlid J."/>
            <person name="Sun H."/>
            <person name="Sun S."/>
            <person name="Syed K."/>
            <person name="Tsang A."/>
            <person name="Wiebenga A."/>
            <person name="Young D."/>
            <person name="Pisabarro A."/>
            <person name="Eastwood D.C."/>
            <person name="Martin F."/>
            <person name="Cullen D."/>
            <person name="Grigoriev I.V."/>
            <person name="Hibbett D.S."/>
        </authorList>
    </citation>
    <scope>NUCLEOTIDE SEQUENCE</scope>
    <source>
        <strain evidence="2">FP-58527</strain>
    </source>
</reference>
<keyword evidence="2" id="KW-1185">Reference proteome</keyword>
<feature type="non-terminal residue" evidence="1">
    <location>
        <position position="672"/>
    </location>
</feature>
<dbReference type="PANTHER" id="PTHR46579">
    <property type="entry name" value="F5/8 TYPE C DOMAIN-CONTAINING PROTEIN-RELATED"/>
    <property type="match status" value="1"/>
</dbReference>
<dbReference type="OrthoDB" id="3039677at2759"/>
<gene>
    <name evidence="1" type="ORF">FOMPIDRAFT_1123548</name>
</gene>
<evidence type="ECO:0000313" key="2">
    <source>
        <dbReference type="Proteomes" id="UP000015241"/>
    </source>
</evidence>
<dbReference type="PANTHER" id="PTHR46579:SF1">
    <property type="entry name" value="F5_8 TYPE C DOMAIN-CONTAINING PROTEIN"/>
    <property type="match status" value="1"/>
</dbReference>
<evidence type="ECO:0000313" key="1">
    <source>
        <dbReference type="EMBL" id="EPS99899.1"/>
    </source>
</evidence>